<dbReference type="Proteomes" id="UP000233256">
    <property type="component" value="Unassembled WGS sequence"/>
</dbReference>
<organism evidence="10 11">
    <name type="scientific">Candidatus Wallbacteria bacterium HGW-Wallbacteria-1</name>
    <dbReference type="NCBI Taxonomy" id="2013854"/>
    <lineage>
        <taxon>Bacteria</taxon>
        <taxon>Candidatus Walliibacteriota</taxon>
    </lineage>
</organism>
<gene>
    <name evidence="10" type="ORF">CVV64_08180</name>
</gene>
<keyword evidence="6 7" id="KW-0472">Membrane</keyword>
<reference evidence="10 11" key="1">
    <citation type="journal article" date="2017" name="ISME J.">
        <title>Potential for microbial H2 and metal transformations associated with novel bacteria and archaea in deep terrestrial subsurface sediments.</title>
        <authorList>
            <person name="Hernsdorf A.W."/>
            <person name="Amano Y."/>
            <person name="Miyakawa K."/>
            <person name="Ise K."/>
            <person name="Suzuki Y."/>
            <person name="Anantharaman K."/>
            <person name="Probst A."/>
            <person name="Burstein D."/>
            <person name="Thomas B.C."/>
            <person name="Banfield J.F."/>
        </authorList>
    </citation>
    <scope>NUCLEOTIDE SEQUENCE [LARGE SCALE GENOMIC DNA]</scope>
    <source>
        <strain evidence="10">HGW-Wallbacteria-1</strain>
    </source>
</reference>
<keyword evidence="5 7" id="KW-1133">Transmembrane helix</keyword>
<feature type="transmembrane region" description="Helical" evidence="7">
    <location>
        <begin position="68"/>
        <end position="87"/>
    </location>
</feature>
<dbReference type="GO" id="GO:0016887">
    <property type="term" value="F:ATP hydrolysis activity"/>
    <property type="evidence" value="ECO:0007669"/>
    <property type="project" value="InterPro"/>
</dbReference>
<keyword evidence="4" id="KW-0067">ATP-binding</keyword>
<evidence type="ECO:0000313" key="11">
    <source>
        <dbReference type="Proteomes" id="UP000233256"/>
    </source>
</evidence>
<comment type="caution">
    <text evidence="10">The sequence shown here is derived from an EMBL/GenBank/DDBJ whole genome shotgun (WGS) entry which is preliminary data.</text>
</comment>
<dbReference type="PROSITE" id="PS50893">
    <property type="entry name" value="ABC_TRANSPORTER_2"/>
    <property type="match status" value="1"/>
</dbReference>
<evidence type="ECO:0000256" key="2">
    <source>
        <dbReference type="ARBA" id="ARBA00022692"/>
    </source>
</evidence>
<name>A0A2N1PR79_9BACT</name>
<dbReference type="Gene3D" id="1.20.1560.10">
    <property type="entry name" value="ABC transporter type 1, transmembrane domain"/>
    <property type="match status" value="1"/>
</dbReference>
<dbReference type="PANTHER" id="PTHR43394">
    <property type="entry name" value="ATP-DEPENDENT PERMEASE MDL1, MITOCHONDRIAL"/>
    <property type="match status" value="1"/>
</dbReference>
<feature type="transmembrane region" description="Helical" evidence="7">
    <location>
        <begin position="147"/>
        <end position="164"/>
    </location>
</feature>
<evidence type="ECO:0000256" key="7">
    <source>
        <dbReference type="SAM" id="Phobius"/>
    </source>
</evidence>
<evidence type="ECO:0000259" key="8">
    <source>
        <dbReference type="PROSITE" id="PS50893"/>
    </source>
</evidence>
<dbReference type="InterPro" id="IPR003593">
    <property type="entry name" value="AAA+_ATPase"/>
</dbReference>
<dbReference type="InterPro" id="IPR039421">
    <property type="entry name" value="Type_1_exporter"/>
</dbReference>
<feature type="transmembrane region" description="Helical" evidence="7">
    <location>
        <begin position="255"/>
        <end position="276"/>
    </location>
</feature>
<dbReference type="GO" id="GO:0005524">
    <property type="term" value="F:ATP binding"/>
    <property type="evidence" value="ECO:0007669"/>
    <property type="project" value="UniProtKB-KW"/>
</dbReference>
<dbReference type="InterPro" id="IPR011527">
    <property type="entry name" value="ABC1_TM_dom"/>
</dbReference>
<dbReference type="EMBL" id="PGXC01000004">
    <property type="protein sequence ID" value="PKK90848.1"/>
    <property type="molecule type" value="Genomic_DNA"/>
</dbReference>
<comment type="subcellular location">
    <subcellularLocation>
        <location evidence="1">Cell membrane</location>
        <topology evidence="1">Multi-pass membrane protein</topology>
    </subcellularLocation>
</comment>
<evidence type="ECO:0000256" key="4">
    <source>
        <dbReference type="ARBA" id="ARBA00022840"/>
    </source>
</evidence>
<evidence type="ECO:0000256" key="3">
    <source>
        <dbReference type="ARBA" id="ARBA00022741"/>
    </source>
</evidence>
<accession>A0A2N1PR79</accession>
<dbReference type="InterPro" id="IPR003439">
    <property type="entry name" value="ABC_transporter-like_ATP-bd"/>
</dbReference>
<keyword evidence="3" id="KW-0547">Nucleotide-binding</keyword>
<dbReference type="Pfam" id="PF00005">
    <property type="entry name" value="ABC_tran"/>
    <property type="match status" value="1"/>
</dbReference>
<dbReference type="GO" id="GO:0015421">
    <property type="term" value="F:ABC-type oligopeptide transporter activity"/>
    <property type="evidence" value="ECO:0007669"/>
    <property type="project" value="TreeGrafter"/>
</dbReference>
<feature type="domain" description="ABC transporter" evidence="8">
    <location>
        <begin position="372"/>
        <end position="608"/>
    </location>
</feature>
<dbReference type="SUPFAM" id="SSF90123">
    <property type="entry name" value="ABC transporter transmembrane region"/>
    <property type="match status" value="1"/>
</dbReference>
<dbReference type="InterPro" id="IPR036640">
    <property type="entry name" value="ABC1_TM_sf"/>
</dbReference>
<evidence type="ECO:0000259" key="9">
    <source>
        <dbReference type="PROSITE" id="PS50929"/>
    </source>
</evidence>
<feature type="transmembrane region" description="Helical" evidence="7">
    <location>
        <begin position="170"/>
        <end position="186"/>
    </location>
</feature>
<sequence length="629" mass="70446">MSLKSDSNSSGFRKAMISDIFKRVFQYRKSLFSGLSWTALFVLAQIFRPVILKYLVDTGIPSGDFSKVLNTSILYGVLLIVSVISSYNQVRRLGEVGVRFIADLKSDLFDRVISMDMAFFSINPSGSIMARLESDSEQVKELFSAHVIRLFTLAGIFLMAAVAIGTVSLQLSFAFSIATFLILVFLRRAMGYVRNLYHSCREAYKEVSGFLAEYIRGIPTIQAFRVMAPVAQKFSRLNSVKYVFDRKVSLTNYSFIAFLRFLTGPLLYSAIIFGLGRGHIPSTISVGTLIMVFEYCRFLFEPLYHLTEEIAYMQNGFASTQRIYEYMALEPSIRGGGRRVVRVDRSTSDESAISADERDGALFLDPGKNLVVRFEDVWFAYRDEEWVLQGINIDFRGASRVGVVGPSGSGKTTIAKLLLRFHDPQKGRITLNGIDIRELNLTDLRSFMGLIMQDQFFFPGTLGENIRISGRNSRTDQEIASLLMDLGISSNALIESGNLDEVIVAERGSNFSSGERQIISLARVFDRDPGFLIMDEATAFVDHGTERDICRIVSEMASGRGQLIIAHRLSTILDANIIYVLKSGVIQEQGTHDELMARTGLYRKMFETQMMTSDKSSDQTPDSVQVEAS</sequence>
<keyword evidence="2 7" id="KW-0812">Transmembrane</keyword>
<evidence type="ECO:0008006" key="12">
    <source>
        <dbReference type="Google" id="ProtNLM"/>
    </source>
</evidence>
<dbReference type="Gene3D" id="3.40.50.300">
    <property type="entry name" value="P-loop containing nucleotide triphosphate hydrolases"/>
    <property type="match status" value="1"/>
</dbReference>
<dbReference type="SMART" id="SM00382">
    <property type="entry name" value="AAA"/>
    <property type="match status" value="1"/>
</dbReference>
<feature type="domain" description="ABC transmembrane type-1" evidence="9">
    <location>
        <begin position="34"/>
        <end position="315"/>
    </location>
</feature>
<dbReference type="InterPro" id="IPR027417">
    <property type="entry name" value="P-loop_NTPase"/>
</dbReference>
<evidence type="ECO:0000313" key="10">
    <source>
        <dbReference type="EMBL" id="PKK90848.1"/>
    </source>
</evidence>
<dbReference type="AlphaFoldDB" id="A0A2N1PR79"/>
<proteinExistence type="predicted"/>
<protein>
    <recommendedName>
        <fullName evidence="12">ABC transporter ATP-binding protein</fullName>
    </recommendedName>
</protein>
<dbReference type="GO" id="GO:0005886">
    <property type="term" value="C:plasma membrane"/>
    <property type="evidence" value="ECO:0007669"/>
    <property type="project" value="UniProtKB-SubCell"/>
</dbReference>
<evidence type="ECO:0000256" key="1">
    <source>
        <dbReference type="ARBA" id="ARBA00004651"/>
    </source>
</evidence>
<dbReference type="PANTHER" id="PTHR43394:SF1">
    <property type="entry name" value="ATP-BINDING CASSETTE SUB-FAMILY B MEMBER 10, MITOCHONDRIAL"/>
    <property type="match status" value="1"/>
</dbReference>
<dbReference type="Pfam" id="PF00664">
    <property type="entry name" value="ABC_membrane"/>
    <property type="match status" value="1"/>
</dbReference>
<evidence type="ECO:0000256" key="6">
    <source>
        <dbReference type="ARBA" id="ARBA00023136"/>
    </source>
</evidence>
<evidence type="ECO:0000256" key="5">
    <source>
        <dbReference type="ARBA" id="ARBA00022989"/>
    </source>
</evidence>
<dbReference type="SUPFAM" id="SSF52540">
    <property type="entry name" value="P-loop containing nucleoside triphosphate hydrolases"/>
    <property type="match status" value="1"/>
</dbReference>
<dbReference type="PROSITE" id="PS50929">
    <property type="entry name" value="ABC_TM1F"/>
    <property type="match status" value="1"/>
</dbReference>